<evidence type="ECO:0008006" key="3">
    <source>
        <dbReference type="Google" id="ProtNLM"/>
    </source>
</evidence>
<evidence type="ECO:0000313" key="2">
    <source>
        <dbReference type="Proteomes" id="UP001500426"/>
    </source>
</evidence>
<dbReference type="Proteomes" id="UP001500426">
    <property type="component" value="Unassembled WGS sequence"/>
</dbReference>
<sequence>MCLLLIKNKCEKFIIIILFPLFIFSQSKKITGYLFIQDSICLGQDKQKQVIKLDAKNVIIHLSKDLLHNNKYLCKTNRKGKFIVKISEEELNYYRYLLFTGPNIETSFISLDSVPNQFKHQLINIKETEYSIGKPAIYLYPEKTQEISVQLKFKGKLKTTYPAYNEGWEVIVTPNGELTNKKDNRKYNYLFWDGVYNFPESHYSHKDGFLVKKENLTSFLISKLDYLGLNNTEINDFIVYWLPQLEQNEISLIHFWVNDNIDQSSILEINPKPNTEIIVFMEFKKVSRTYNIKEQILTKSIRNGFTVVEWGGTNLDTKRIIE</sequence>
<proteinExistence type="predicted"/>
<gene>
    <name evidence="1" type="ORF">GCM10022388_15700</name>
</gene>
<accession>A0ABP7UR72</accession>
<keyword evidence="2" id="KW-1185">Reference proteome</keyword>
<dbReference type="EMBL" id="BAABCS010000016">
    <property type="protein sequence ID" value="GAA4050537.1"/>
    <property type="molecule type" value="Genomic_DNA"/>
</dbReference>
<organism evidence="1 2">
    <name type="scientific">Flavobacterium chungnamense</name>
    <dbReference type="NCBI Taxonomy" id="706182"/>
    <lineage>
        <taxon>Bacteria</taxon>
        <taxon>Pseudomonadati</taxon>
        <taxon>Bacteroidota</taxon>
        <taxon>Flavobacteriia</taxon>
        <taxon>Flavobacteriales</taxon>
        <taxon>Flavobacteriaceae</taxon>
        <taxon>Flavobacterium</taxon>
    </lineage>
</organism>
<reference evidence="2" key="1">
    <citation type="journal article" date="2019" name="Int. J. Syst. Evol. Microbiol.">
        <title>The Global Catalogue of Microorganisms (GCM) 10K type strain sequencing project: providing services to taxonomists for standard genome sequencing and annotation.</title>
        <authorList>
            <consortium name="The Broad Institute Genomics Platform"/>
            <consortium name="The Broad Institute Genome Sequencing Center for Infectious Disease"/>
            <person name="Wu L."/>
            <person name="Ma J."/>
        </authorList>
    </citation>
    <scope>NUCLEOTIDE SEQUENCE [LARGE SCALE GENOMIC DNA]</scope>
    <source>
        <strain evidence="2">JCM 17068</strain>
    </source>
</reference>
<dbReference type="RefSeq" id="WP_345093236.1">
    <property type="nucleotide sequence ID" value="NZ_BAABCS010000016.1"/>
</dbReference>
<name>A0ABP7UR72_9FLAO</name>
<evidence type="ECO:0000313" key="1">
    <source>
        <dbReference type="EMBL" id="GAA4050537.1"/>
    </source>
</evidence>
<comment type="caution">
    <text evidence="1">The sequence shown here is derived from an EMBL/GenBank/DDBJ whole genome shotgun (WGS) entry which is preliminary data.</text>
</comment>
<protein>
    <recommendedName>
        <fullName evidence="3">Carboxypeptidase regulatory-like domain-containing protein</fullName>
    </recommendedName>
</protein>